<dbReference type="EMBL" id="FUWM01000019">
    <property type="protein sequence ID" value="SJZ91372.1"/>
    <property type="molecule type" value="Genomic_DNA"/>
</dbReference>
<accession>A0A1T4PIS7</accession>
<dbReference type="AlphaFoldDB" id="A0A1T4PIS7"/>
<dbReference type="Proteomes" id="UP000190625">
    <property type="component" value="Unassembled WGS sequence"/>
</dbReference>
<dbReference type="PANTHER" id="PTHR30004">
    <property type="entry name" value="4-HYDROXYTHREONINE-4-PHOSPHATE DEHYDROGENASE"/>
    <property type="match status" value="1"/>
</dbReference>
<dbReference type="Pfam" id="PF04166">
    <property type="entry name" value="PdxA"/>
    <property type="match status" value="1"/>
</dbReference>
<evidence type="ECO:0000256" key="6">
    <source>
        <dbReference type="ARBA" id="ARBA00023027"/>
    </source>
</evidence>
<comment type="cofactor">
    <cofactor evidence="1">
        <name>a divalent metal cation</name>
        <dbReference type="ChEBI" id="CHEBI:60240"/>
    </cofactor>
</comment>
<dbReference type="Gene3D" id="3.40.718.10">
    <property type="entry name" value="Isopropylmalate Dehydrogenase"/>
    <property type="match status" value="1"/>
</dbReference>
<proteinExistence type="inferred from homology"/>
<dbReference type="NCBIfam" id="TIGR00557">
    <property type="entry name" value="pdxA"/>
    <property type="match status" value="1"/>
</dbReference>
<dbReference type="SUPFAM" id="SSF53659">
    <property type="entry name" value="Isocitrate/Isopropylmalate dehydrogenase-like"/>
    <property type="match status" value="1"/>
</dbReference>
<sequence length="331" mass="36065">MDSDLIYGITMGDPAGIGPEIILKAIKNNKVQPIGQHVVIGDAEVLEHLNEKFGYGLQINRVKDIKELKNEDRRVNVLDLANVDLEKLQSGKVQKQAGKAAVEYVKKAIDLALNGDTDAVVTAPLNKESIHKAGFKYPGHTEILAERTETEDFSMMLYSDKLNVIHVTTHLALEEACKTINKERVETVIKLADETLKKMGLTEPRIAVAGLNPHAGEDGIFGDQEIKAIEPAVSAAKEQGIDVEGPLPPDTVFVKAVEGKYDIVVVMYHDQGHIPVKLLAFDDGVNITTGLPIIRTSVDHGTAFDIAWQGIARETSLVQAIRAANKLSSNK</sequence>
<evidence type="ECO:0000256" key="4">
    <source>
        <dbReference type="ARBA" id="ARBA00022723"/>
    </source>
</evidence>
<keyword evidence="5" id="KW-0560">Oxidoreductase</keyword>
<evidence type="ECO:0000256" key="2">
    <source>
        <dbReference type="ARBA" id="ARBA00009464"/>
    </source>
</evidence>
<evidence type="ECO:0000313" key="8">
    <source>
        <dbReference type="Proteomes" id="UP000190625"/>
    </source>
</evidence>
<keyword evidence="8" id="KW-1185">Reference proteome</keyword>
<evidence type="ECO:0000313" key="7">
    <source>
        <dbReference type="EMBL" id="SJZ91372.1"/>
    </source>
</evidence>
<comment type="subunit">
    <text evidence="3">Homodimer.</text>
</comment>
<dbReference type="InterPro" id="IPR005255">
    <property type="entry name" value="PdxA_fam"/>
</dbReference>
<keyword evidence="4" id="KW-0479">Metal-binding</keyword>
<dbReference type="GO" id="GO:0016491">
    <property type="term" value="F:oxidoreductase activity"/>
    <property type="evidence" value="ECO:0007669"/>
    <property type="project" value="UniProtKB-KW"/>
</dbReference>
<organism evidence="7 8">
    <name type="scientific">Selenihalanaerobacter shriftii</name>
    <dbReference type="NCBI Taxonomy" id="142842"/>
    <lineage>
        <taxon>Bacteria</taxon>
        <taxon>Bacillati</taxon>
        <taxon>Bacillota</taxon>
        <taxon>Clostridia</taxon>
        <taxon>Halanaerobiales</taxon>
        <taxon>Halobacteroidaceae</taxon>
        <taxon>Selenihalanaerobacter</taxon>
    </lineage>
</organism>
<dbReference type="GO" id="GO:0051287">
    <property type="term" value="F:NAD binding"/>
    <property type="evidence" value="ECO:0007669"/>
    <property type="project" value="InterPro"/>
</dbReference>
<gene>
    <name evidence="7" type="ORF">SAMN02745118_02186</name>
</gene>
<dbReference type="GO" id="GO:0046872">
    <property type="term" value="F:metal ion binding"/>
    <property type="evidence" value="ECO:0007669"/>
    <property type="project" value="UniProtKB-KW"/>
</dbReference>
<comment type="similarity">
    <text evidence="2">Belongs to the PdxA family. PdxA2 subfamily.</text>
</comment>
<reference evidence="8" key="1">
    <citation type="submission" date="2017-02" db="EMBL/GenBank/DDBJ databases">
        <authorList>
            <person name="Varghese N."/>
            <person name="Submissions S."/>
        </authorList>
    </citation>
    <scope>NUCLEOTIDE SEQUENCE [LARGE SCALE GENOMIC DNA]</scope>
    <source>
        <strain evidence="8">ATCC BAA-73</strain>
    </source>
</reference>
<evidence type="ECO:0000256" key="1">
    <source>
        <dbReference type="ARBA" id="ARBA00001968"/>
    </source>
</evidence>
<dbReference type="STRING" id="142842.SAMN02745118_02186"/>
<dbReference type="PANTHER" id="PTHR30004:SF6">
    <property type="entry name" value="D-THREONATE 4-PHOSPHATE DEHYDROGENASE"/>
    <property type="match status" value="1"/>
</dbReference>
<protein>
    <submittedName>
        <fullName evidence="7">4-hydroxythreonine-4-phosphate dehydrogenase</fullName>
    </submittedName>
</protein>
<name>A0A1T4PIS7_9FIRM</name>
<evidence type="ECO:0000256" key="3">
    <source>
        <dbReference type="ARBA" id="ARBA00011738"/>
    </source>
</evidence>
<keyword evidence="6" id="KW-0520">NAD</keyword>
<evidence type="ECO:0000256" key="5">
    <source>
        <dbReference type="ARBA" id="ARBA00023002"/>
    </source>
</evidence>